<accession>A0ACC2NWZ3</accession>
<dbReference type="Proteomes" id="UP001239111">
    <property type="component" value="Chromosome 2"/>
</dbReference>
<protein>
    <submittedName>
        <fullName evidence="1">Uncharacterized protein</fullName>
    </submittedName>
</protein>
<keyword evidence="2" id="KW-1185">Reference proteome</keyword>
<comment type="caution">
    <text evidence="1">The sequence shown here is derived from an EMBL/GenBank/DDBJ whole genome shotgun (WGS) entry which is preliminary data.</text>
</comment>
<evidence type="ECO:0000313" key="2">
    <source>
        <dbReference type="Proteomes" id="UP001239111"/>
    </source>
</evidence>
<name>A0ACC2NWZ3_9HYME</name>
<organism evidence="1 2">
    <name type="scientific">Eretmocerus hayati</name>
    <dbReference type="NCBI Taxonomy" id="131215"/>
    <lineage>
        <taxon>Eukaryota</taxon>
        <taxon>Metazoa</taxon>
        <taxon>Ecdysozoa</taxon>
        <taxon>Arthropoda</taxon>
        <taxon>Hexapoda</taxon>
        <taxon>Insecta</taxon>
        <taxon>Pterygota</taxon>
        <taxon>Neoptera</taxon>
        <taxon>Endopterygota</taxon>
        <taxon>Hymenoptera</taxon>
        <taxon>Apocrita</taxon>
        <taxon>Proctotrupomorpha</taxon>
        <taxon>Chalcidoidea</taxon>
        <taxon>Aphelinidae</taxon>
        <taxon>Aphelininae</taxon>
        <taxon>Eretmocerus</taxon>
    </lineage>
</organism>
<sequence length="166" mass="19004">MVVPNDLPQVTHLRTQILLVWIDYGMRSVMLMNEFISSGCQAIEIPVIAREAATFFRLYRELSDHYGDRSSYARIFLLPHIERIDHGNYPNSYKAVVMWAKRSGAFGQNDSRYLMSNVNATVSDQILADYFARGIRRMAGIDDVTRGHLEVIGYLTRSDDDDAIPR</sequence>
<dbReference type="EMBL" id="CM056742">
    <property type="protein sequence ID" value="KAJ8675378.1"/>
    <property type="molecule type" value="Genomic_DNA"/>
</dbReference>
<proteinExistence type="predicted"/>
<gene>
    <name evidence="1" type="ORF">QAD02_011164</name>
</gene>
<evidence type="ECO:0000313" key="1">
    <source>
        <dbReference type="EMBL" id="KAJ8675378.1"/>
    </source>
</evidence>
<reference evidence="1" key="1">
    <citation type="submission" date="2023-04" db="EMBL/GenBank/DDBJ databases">
        <title>A chromosome-level genome assembly of the parasitoid wasp Eretmocerus hayati.</title>
        <authorList>
            <person name="Zhong Y."/>
            <person name="Liu S."/>
            <person name="Liu Y."/>
        </authorList>
    </citation>
    <scope>NUCLEOTIDE SEQUENCE</scope>
    <source>
        <strain evidence="1">ZJU_SS_LIU_2023</strain>
    </source>
</reference>